<evidence type="ECO:0000313" key="3">
    <source>
        <dbReference type="EMBL" id="KAF7285795.1"/>
    </source>
</evidence>
<keyword evidence="4" id="KW-1185">Reference proteome</keyword>
<dbReference type="AlphaFoldDB" id="A0A834MMF4"/>
<reference evidence="3" key="1">
    <citation type="submission" date="2020-08" db="EMBL/GenBank/DDBJ databases">
        <title>Genome sequencing and assembly of the red palm weevil Rhynchophorus ferrugineus.</title>
        <authorList>
            <person name="Dias G.B."/>
            <person name="Bergman C.M."/>
            <person name="Manee M."/>
        </authorList>
    </citation>
    <scope>NUCLEOTIDE SEQUENCE</scope>
    <source>
        <strain evidence="3">AA-2017</strain>
        <tissue evidence="3">Whole larva</tissue>
    </source>
</reference>
<dbReference type="GO" id="GO:0102965">
    <property type="term" value="F:alcohol-forming long-chain fatty acyl-CoA reductase activity"/>
    <property type="evidence" value="ECO:0007669"/>
    <property type="project" value="UniProtKB-EC"/>
</dbReference>
<comment type="similarity">
    <text evidence="1">Belongs to the fatty acyl-CoA reductase family.</text>
</comment>
<evidence type="ECO:0000256" key="1">
    <source>
        <dbReference type="RuleBase" id="RU363097"/>
    </source>
</evidence>
<comment type="caution">
    <text evidence="3">The sequence shown here is derived from an EMBL/GenBank/DDBJ whole genome shotgun (WGS) entry which is preliminary data.</text>
</comment>
<evidence type="ECO:0000259" key="2">
    <source>
        <dbReference type="Pfam" id="PF07993"/>
    </source>
</evidence>
<protein>
    <recommendedName>
        <fullName evidence="1">Fatty acyl-CoA reductase</fullName>
        <ecNumber evidence="1">1.2.1.84</ecNumber>
    </recommendedName>
</protein>
<dbReference type="OrthoDB" id="429813at2759"/>
<dbReference type="InterPro" id="IPR036291">
    <property type="entry name" value="NAD(P)-bd_dom_sf"/>
</dbReference>
<proteinExistence type="inferred from homology"/>
<dbReference type="Proteomes" id="UP000625711">
    <property type="component" value="Unassembled WGS sequence"/>
</dbReference>
<dbReference type="EC" id="1.2.1.84" evidence="1"/>
<dbReference type="EMBL" id="JAACXV010000044">
    <property type="protein sequence ID" value="KAF7285795.1"/>
    <property type="molecule type" value="Genomic_DNA"/>
</dbReference>
<gene>
    <name evidence="3" type="ORF">GWI33_009977</name>
</gene>
<keyword evidence="1" id="KW-0521">NADP</keyword>
<organism evidence="3 4">
    <name type="scientific">Rhynchophorus ferrugineus</name>
    <name type="common">Red palm weevil</name>
    <name type="synonym">Curculio ferrugineus</name>
    <dbReference type="NCBI Taxonomy" id="354439"/>
    <lineage>
        <taxon>Eukaryota</taxon>
        <taxon>Metazoa</taxon>
        <taxon>Ecdysozoa</taxon>
        <taxon>Arthropoda</taxon>
        <taxon>Hexapoda</taxon>
        <taxon>Insecta</taxon>
        <taxon>Pterygota</taxon>
        <taxon>Neoptera</taxon>
        <taxon>Endopterygota</taxon>
        <taxon>Coleoptera</taxon>
        <taxon>Polyphaga</taxon>
        <taxon>Cucujiformia</taxon>
        <taxon>Curculionidae</taxon>
        <taxon>Dryophthorinae</taxon>
        <taxon>Rhynchophorus</taxon>
    </lineage>
</organism>
<dbReference type="InterPro" id="IPR013120">
    <property type="entry name" value="FAR_NAD-bd"/>
</dbReference>
<keyword evidence="1" id="KW-0443">Lipid metabolism</keyword>
<dbReference type="SUPFAM" id="SSF51735">
    <property type="entry name" value="NAD(P)-binding Rossmann-fold domains"/>
    <property type="match status" value="1"/>
</dbReference>
<feature type="domain" description="Thioester reductase (TE)" evidence="2">
    <location>
        <begin position="21"/>
        <end position="71"/>
    </location>
</feature>
<sequence length="83" mass="9555">MSDNGKISIPEYFRGKKIFMTGGCGFIGKVLIELLLRLCPDISLIYVLVRNKRGHTPEERIKEMLDLPFNEGLEKNLHFKYGI</sequence>
<dbReference type="GO" id="GO:0005777">
    <property type="term" value="C:peroxisome"/>
    <property type="evidence" value="ECO:0007669"/>
    <property type="project" value="TreeGrafter"/>
</dbReference>
<keyword evidence="1" id="KW-0560">Oxidoreductase</keyword>
<dbReference type="PANTHER" id="PTHR11011">
    <property type="entry name" value="MALE STERILITY PROTEIN 2-RELATED"/>
    <property type="match status" value="1"/>
</dbReference>
<dbReference type="GO" id="GO:0035336">
    <property type="term" value="P:long-chain fatty-acyl-CoA metabolic process"/>
    <property type="evidence" value="ECO:0007669"/>
    <property type="project" value="TreeGrafter"/>
</dbReference>
<dbReference type="GO" id="GO:0080019">
    <property type="term" value="F:alcohol-forming very long-chain fatty acyl-CoA reductase activity"/>
    <property type="evidence" value="ECO:0007669"/>
    <property type="project" value="InterPro"/>
</dbReference>
<comment type="catalytic activity">
    <reaction evidence="1">
        <text>a long-chain fatty acyl-CoA + 2 NADPH + 2 H(+) = a long-chain primary fatty alcohol + 2 NADP(+) + CoA</text>
        <dbReference type="Rhea" id="RHEA:52716"/>
        <dbReference type="ChEBI" id="CHEBI:15378"/>
        <dbReference type="ChEBI" id="CHEBI:57287"/>
        <dbReference type="ChEBI" id="CHEBI:57783"/>
        <dbReference type="ChEBI" id="CHEBI:58349"/>
        <dbReference type="ChEBI" id="CHEBI:77396"/>
        <dbReference type="ChEBI" id="CHEBI:83139"/>
        <dbReference type="EC" id="1.2.1.84"/>
    </reaction>
</comment>
<dbReference type="InterPro" id="IPR026055">
    <property type="entry name" value="FAR"/>
</dbReference>
<comment type="function">
    <text evidence="1">Catalyzes the reduction of fatty acyl-CoA to fatty alcohols.</text>
</comment>
<dbReference type="PANTHER" id="PTHR11011:SF116">
    <property type="entry name" value="FATTY ACYL-COA REDUCTASE CG5065-RELATED"/>
    <property type="match status" value="1"/>
</dbReference>
<keyword evidence="1" id="KW-0444">Lipid biosynthesis</keyword>
<dbReference type="Pfam" id="PF07993">
    <property type="entry name" value="NAD_binding_4"/>
    <property type="match status" value="1"/>
</dbReference>
<evidence type="ECO:0000313" key="4">
    <source>
        <dbReference type="Proteomes" id="UP000625711"/>
    </source>
</evidence>
<accession>A0A834MMF4</accession>
<name>A0A834MMF4_RHYFE</name>
<dbReference type="Gene3D" id="3.40.50.720">
    <property type="entry name" value="NAD(P)-binding Rossmann-like Domain"/>
    <property type="match status" value="1"/>
</dbReference>